<dbReference type="InterPro" id="IPR036397">
    <property type="entry name" value="RNaseH_sf"/>
</dbReference>
<dbReference type="InterPro" id="IPR009057">
    <property type="entry name" value="Homeodomain-like_sf"/>
</dbReference>
<dbReference type="AlphaFoldDB" id="A0A401GNP9"/>
<proteinExistence type="predicted"/>
<name>A0A401GNP9_9APHY</name>
<dbReference type="Proteomes" id="UP000287166">
    <property type="component" value="Unassembled WGS sequence"/>
</dbReference>
<accession>A0A401GNP9</accession>
<protein>
    <recommendedName>
        <fullName evidence="1">Tc1-like transposase DDE domain-containing protein</fullName>
    </recommendedName>
</protein>
<dbReference type="SUPFAM" id="SSF53098">
    <property type="entry name" value="Ribonuclease H-like"/>
    <property type="match status" value="1"/>
</dbReference>
<dbReference type="InterPro" id="IPR047655">
    <property type="entry name" value="Transpos_IS630-like"/>
</dbReference>
<dbReference type="GeneID" id="38780774"/>
<keyword evidence="3" id="KW-1185">Reference proteome</keyword>
<dbReference type="EMBL" id="BFAD01000005">
    <property type="protein sequence ID" value="GBE83857.1"/>
    <property type="molecule type" value="Genomic_DNA"/>
</dbReference>
<dbReference type="GO" id="GO:0003676">
    <property type="term" value="F:nucleic acid binding"/>
    <property type="evidence" value="ECO:0007669"/>
    <property type="project" value="InterPro"/>
</dbReference>
<comment type="caution">
    <text evidence="2">The sequence shown here is derived from an EMBL/GenBank/DDBJ whole genome shotgun (WGS) entry which is preliminary data.</text>
</comment>
<feature type="domain" description="Tc1-like transposase DDE" evidence="1">
    <location>
        <begin position="118"/>
        <end position="258"/>
    </location>
</feature>
<dbReference type="InterPro" id="IPR038717">
    <property type="entry name" value="Tc1-like_DDE_dom"/>
</dbReference>
<dbReference type="SUPFAM" id="SSF46689">
    <property type="entry name" value="Homeodomain-like"/>
    <property type="match status" value="1"/>
</dbReference>
<evidence type="ECO:0000313" key="2">
    <source>
        <dbReference type="EMBL" id="GBE83857.1"/>
    </source>
</evidence>
<dbReference type="InterPro" id="IPR012337">
    <property type="entry name" value="RNaseH-like_sf"/>
</dbReference>
<evidence type="ECO:0000313" key="3">
    <source>
        <dbReference type="Proteomes" id="UP000287166"/>
    </source>
</evidence>
<reference evidence="2 3" key="1">
    <citation type="journal article" date="2018" name="Sci. Rep.">
        <title>Genome sequence of the cauliflower mushroom Sparassis crispa (Hanabiratake) and its association with beneficial usage.</title>
        <authorList>
            <person name="Kiyama R."/>
            <person name="Furutani Y."/>
            <person name="Kawaguchi K."/>
            <person name="Nakanishi T."/>
        </authorList>
    </citation>
    <scope>NUCLEOTIDE SEQUENCE [LARGE SCALE GENOMIC DNA]</scope>
</reference>
<dbReference type="STRING" id="139825.A0A401GNP9"/>
<dbReference type="OrthoDB" id="2266637at2759"/>
<dbReference type="RefSeq" id="XP_027614770.1">
    <property type="nucleotide sequence ID" value="XM_027758969.1"/>
</dbReference>
<dbReference type="Gene3D" id="3.30.420.10">
    <property type="entry name" value="Ribonuclease H-like superfamily/Ribonuclease H"/>
    <property type="match status" value="1"/>
</dbReference>
<dbReference type="NCBIfam" id="NF033545">
    <property type="entry name" value="transpos_IS630"/>
    <property type="match status" value="1"/>
</dbReference>
<gene>
    <name evidence="2" type="ORF">SCP_0509140</name>
</gene>
<evidence type="ECO:0000259" key="1">
    <source>
        <dbReference type="Pfam" id="PF13358"/>
    </source>
</evidence>
<sequence>MPEIEYLLALPRSTVYHTLQHEPGSFNDTSTRSGRPRALTRDDVEFILEVCEIQPNIYLDELKEELELQNVDISLAALCRYLHRNGITHKRLARIARERDHARRALFVDTVQQYDAAQLVSVDEAAVDTRNMTRNFGWSYSGVRASERVPLERGIRYSVLPALSLDGVLHVNIVEGSFNAITFRHFIHTLLDRMNPFPAPNSVILLDNASIHHSEETLDMIVERGMRYIFLPPYSPDLQPIEELFHELKEWIRRNYIEGRAAMRCTNGPAHPWVFLMEGLDHITPDDAYGFFKDTGYIQ</sequence>
<dbReference type="Pfam" id="PF13358">
    <property type="entry name" value="DDE_3"/>
    <property type="match status" value="1"/>
</dbReference>
<dbReference type="InParanoid" id="A0A401GNP9"/>
<dbReference type="PANTHER" id="PTHR46564">
    <property type="entry name" value="TRANSPOSASE"/>
    <property type="match status" value="1"/>
</dbReference>
<dbReference type="PANTHER" id="PTHR46564:SF1">
    <property type="entry name" value="TRANSPOSASE"/>
    <property type="match status" value="1"/>
</dbReference>
<organism evidence="2 3">
    <name type="scientific">Sparassis crispa</name>
    <dbReference type="NCBI Taxonomy" id="139825"/>
    <lineage>
        <taxon>Eukaryota</taxon>
        <taxon>Fungi</taxon>
        <taxon>Dikarya</taxon>
        <taxon>Basidiomycota</taxon>
        <taxon>Agaricomycotina</taxon>
        <taxon>Agaricomycetes</taxon>
        <taxon>Polyporales</taxon>
        <taxon>Sparassidaceae</taxon>
        <taxon>Sparassis</taxon>
    </lineage>
</organism>